<name>A0A6G4TTC1_9ACTN</name>
<dbReference type="Proteomes" id="UP000481583">
    <property type="component" value="Unassembled WGS sequence"/>
</dbReference>
<evidence type="ECO:0000313" key="2">
    <source>
        <dbReference type="EMBL" id="NGN63269.1"/>
    </source>
</evidence>
<dbReference type="Gene3D" id="3.50.50.60">
    <property type="entry name" value="FAD/NAD(P)-binding domain"/>
    <property type="match status" value="2"/>
</dbReference>
<keyword evidence="3" id="KW-1185">Reference proteome</keyword>
<dbReference type="Pfam" id="PF17885">
    <property type="entry name" value="Smoa_sbd"/>
    <property type="match status" value="1"/>
</dbReference>
<dbReference type="Gene3D" id="6.10.250.650">
    <property type="match status" value="1"/>
</dbReference>
<reference evidence="2 3" key="1">
    <citation type="submission" date="2020-02" db="EMBL/GenBank/DDBJ databases">
        <title>Whole-genome analyses of novel actinobacteria.</title>
        <authorList>
            <person name="Sahin N."/>
        </authorList>
    </citation>
    <scope>NUCLEOTIDE SEQUENCE [LARGE SCALE GENOMIC DNA]</scope>
    <source>
        <strain evidence="2 3">A7024</strain>
    </source>
</reference>
<sequence length="414" mass="43776">MRKILIVGAGHAGLQLALGLQGRGYDVTLITARTADEIRGGRILSTQCMFGTALGHERALGLDFWAGQAPQVGGIGVSVAGPEGQRVIDWLGKLDAPAESVDQRVKVAGWLEKFAERGGRVEVGEATTDELAKRAADYDLVLAASGRGGLGGLFERDPERSPYGAPQRALSVAYVHGLQPRPEHPDVHAVRCNLVPGAGELFVIPGLAPTGPCHMLFFEAVPGGPLDVFGDRPEPAEHLARTLDLMKSFVPWEYERAAAGVELTDAGSTLAGGFAPEVRKPVGELPGGTPVLGVADAVVANDPITGQGSNNASKCAASYLDSILEQGETAPFDAAWMQTAFDRYWNLAAPATKWSNAMLAPPPEHIFQLLGAAGELQPIADRFANAFDDPADLEEWFFTPETAGAFLERVAAAR</sequence>
<comment type="caution">
    <text evidence="2">The sequence shown here is derived from an EMBL/GenBank/DDBJ whole genome shotgun (WGS) entry which is preliminary data.</text>
</comment>
<gene>
    <name evidence="2" type="ORF">G5C51_05025</name>
</gene>
<dbReference type="EMBL" id="JAAKZV010000011">
    <property type="protein sequence ID" value="NGN63269.1"/>
    <property type="molecule type" value="Genomic_DNA"/>
</dbReference>
<dbReference type="Gene3D" id="3.30.9.40">
    <property type="match status" value="1"/>
</dbReference>
<proteinExistence type="predicted"/>
<dbReference type="PRINTS" id="PR00420">
    <property type="entry name" value="RNGMNOXGNASE"/>
</dbReference>
<evidence type="ECO:0000313" key="3">
    <source>
        <dbReference type="Proteomes" id="UP000481583"/>
    </source>
</evidence>
<organism evidence="2 3">
    <name type="scientific">Streptomyces coryli</name>
    <dbReference type="NCBI Taxonomy" id="1128680"/>
    <lineage>
        <taxon>Bacteria</taxon>
        <taxon>Bacillati</taxon>
        <taxon>Actinomycetota</taxon>
        <taxon>Actinomycetes</taxon>
        <taxon>Kitasatosporales</taxon>
        <taxon>Streptomycetaceae</taxon>
        <taxon>Streptomyces</taxon>
    </lineage>
</organism>
<dbReference type="InterPro" id="IPR041654">
    <property type="entry name" value="StyA_sbd"/>
</dbReference>
<dbReference type="RefSeq" id="WP_165232278.1">
    <property type="nucleotide sequence ID" value="NZ_JAAKZV010000011.1"/>
</dbReference>
<protein>
    <submittedName>
        <fullName evidence="2">FAD-binding oxidoreductase</fullName>
    </submittedName>
</protein>
<dbReference type="SUPFAM" id="SSF51905">
    <property type="entry name" value="FAD/NAD(P)-binding domain"/>
    <property type="match status" value="1"/>
</dbReference>
<feature type="domain" description="Styrene monooxygenase StyA putative substrate binding" evidence="1">
    <location>
        <begin position="146"/>
        <end position="256"/>
    </location>
</feature>
<dbReference type="AlphaFoldDB" id="A0A6G4TTC1"/>
<accession>A0A6G4TTC1</accession>
<dbReference type="InterPro" id="IPR036188">
    <property type="entry name" value="FAD/NAD-bd_sf"/>
</dbReference>
<evidence type="ECO:0000259" key="1">
    <source>
        <dbReference type="Pfam" id="PF17885"/>
    </source>
</evidence>